<dbReference type="EMBL" id="KN837239">
    <property type="protein sequence ID" value="KIJ31642.1"/>
    <property type="molecule type" value="Genomic_DNA"/>
</dbReference>
<dbReference type="HOGENOM" id="CLU_1587526_0_0_1"/>
<gene>
    <name evidence="2" type="ORF">M422DRAFT_53309</name>
</gene>
<feature type="compositionally biased region" description="Basic and acidic residues" evidence="1">
    <location>
        <begin position="120"/>
        <end position="134"/>
    </location>
</feature>
<accession>A0A0C9UR52</accession>
<evidence type="ECO:0000256" key="1">
    <source>
        <dbReference type="SAM" id="MobiDB-lite"/>
    </source>
</evidence>
<feature type="region of interest" description="Disordered" evidence="1">
    <location>
        <begin position="87"/>
        <end position="134"/>
    </location>
</feature>
<protein>
    <submittedName>
        <fullName evidence="2">Uncharacterized protein</fullName>
    </submittedName>
</protein>
<reference evidence="2 3" key="1">
    <citation type="submission" date="2014-06" db="EMBL/GenBank/DDBJ databases">
        <title>Evolutionary Origins and Diversification of the Mycorrhizal Mutualists.</title>
        <authorList>
            <consortium name="DOE Joint Genome Institute"/>
            <consortium name="Mycorrhizal Genomics Consortium"/>
            <person name="Kohler A."/>
            <person name="Kuo A."/>
            <person name="Nagy L.G."/>
            <person name="Floudas D."/>
            <person name="Copeland A."/>
            <person name="Barry K.W."/>
            <person name="Cichocki N."/>
            <person name="Veneault-Fourrey C."/>
            <person name="LaButti K."/>
            <person name="Lindquist E.A."/>
            <person name="Lipzen A."/>
            <person name="Lundell T."/>
            <person name="Morin E."/>
            <person name="Murat C."/>
            <person name="Riley R."/>
            <person name="Ohm R."/>
            <person name="Sun H."/>
            <person name="Tunlid A."/>
            <person name="Henrissat B."/>
            <person name="Grigoriev I.V."/>
            <person name="Hibbett D.S."/>
            <person name="Martin F."/>
        </authorList>
    </citation>
    <scope>NUCLEOTIDE SEQUENCE [LARGE SCALE GENOMIC DNA]</scope>
    <source>
        <strain evidence="2 3">SS14</strain>
    </source>
</reference>
<name>A0A0C9UR52_SPHS4</name>
<feature type="region of interest" description="Disordered" evidence="1">
    <location>
        <begin position="38"/>
        <end position="58"/>
    </location>
</feature>
<organism evidence="2 3">
    <name type="scientific">Sphaerobolus stellatus (strain SS14)</name>
    <dbReference type="NCBI Taxonomy" id="990650"/>
    <lineage>
        <taxon>Eukaryota</taxon>
        <taxon>Fungi</taxon>
        <taxon>Dikarya</taxon>
        <taxon>Basidiomycota</taxon>
        <taxon>Agaricomycotina</taxon>
        <taxon>Agaricomycetes</taxon>
        <taxon>Phallomycetidae</taxon>
        <taxon>Geastrales</taxon>
        <taxon>Sphaerobolaceae</taxon>
        <taxon>Sphaerobolus</taxon>
    </lineage>
</organism>
<evidence type="ECO:0000313" key="3">
    <source>
        <dbReference type="Proteomes" id="UP000054279"/>
    </source>
</evidence>
<proteinExistence type="predicted"/>
<dbReference type="Proteomes" id="UP000054279">
    <property type="component" value="Unassembled WGS sequence"/>
</dbReference>
<evidence type="ECO:0000313" key="2">
    <source>
        <dbReference type="EMBL" id="KIJ31642.1"/>
    </source>
</evidence>
<sequence>MSEFSKLPGNFNILDHLNMTPCRKLSASEQDFVFREQDLADPDNPMHDGLLQNDADAQDIDAQDDDDAVMDDAAALSDKDAVMKDCDEGVLNNDDNQAALSEYGAAQKDLSDSPETEDDAAQKDPSDSSKTEEAAELRTYVGYLKFYRCMSAAPDLPKWVNRGTGPDW</sequence>
<dbReference type="AlphaFoldDB" id="A0A0C9UR52"/>
<keyword evidence="3" id="KW-1185">Reference proteome</keyword>